<dbReference type="PROSITE" id="PS50010">
    <property type="entry name" value="DH_2"/>
    <property type="match status" value="1"/>
</dbReference>
<dbReference type="SMART" id="SM00325">
    <property type="entry name" value="RhoGEF"/>
    <property type="match status" value="1"/>
</dbReference>
<accession>A0AAW2Z0U8</accession>
<comment type="caution">
    <text evidence="2">The sequence shown here is derived from an EMBL/GenBank/DDBJ whole genome shotgun (WGS) entry which is preliminary data.</text>
</comment>
<evidence type="ECO:0000259" key="1">
    <source>
        <dbReference type="PROSITE" id="PS50010"/>
    </source>
</evidence>
<keyword evidence="3" id="KW-1185">Reference proteome</keyword>
<dbReference type="InterPro" id="IPR011993">
    <property type="entry name" value="PH-like_dom_sf"/>
</dbReference>
<name>A0AAW2Z0U8_9EUKA</name>
<dbReference type="GO" id="GO:0005737">
    <property type="term" value="C:cytoplasm"/>
    <property type="evidence" value="ECO:0007669"/>
    <property type="project" value="TreeGrafter"/>
</dbReference>
<dbReference type="Gene3D" id="2.30.29.30">
    <property type="entry name" value="Pleckstrin-homology domain (PH domain)/Phosphotyrosine-binding domain (PTB)"/>
    <property type="match status" value="1"/>
</dbReference>
<protein>
    <submittedName>
        <fullName evidence="2">FYVE, RhoGEF and PH domain-containing protein</fullName>
    </submittedName>
</protein>
<dbReference type="EMBL" id="JAOPGA020000883">
    <property type="protein sequence ID" value="KAL0482701.1"/>
    <property type="molecule type" value="Genomic_DNA"/>
</dbReference>
<dbReference type="InterPro" id="IPR011990">
    <property type="entry name" value="TPR-like_helical_dom_sf"/>
</dbReference>
<dbReference type="InterPro" id="IPR051092">
    <property type="entry name" value="FYVE_RhoGEF_PH"/>
</dbReference>
<gene>
    <name evidence="2" type="ORF">AKO1_014377</name>
</gene>
<dbReference type="Pfam" id="PF00621">
    <property type="entry name" value="RhoGEF"/>
    <property type="match status" value="1"/>
</dbReference>
<evidence type="ECO:0000313" key="3">
    <source>
        <dbReference type="Proteomes" id="UP001431209"/>
    </source>
</evidence>
<feature type="domain" description="DH" evidence="1">
    <location>
        <begin position="5"/>
        <end position="185"/>
    </location>
</feature>
<proteinExistence type="predicted"/>
<dbReference type="Proteomes" id="UP001431209">
    <property type="component" value="Unassembled WGS sequence"/>
</dbReference>
<dbReference type="SUPFAM" id="SSF50729">
    <property type="entry name" value="PH domain-like"/>
    <property type="match status" value="1"/>
</dbReference>
<evidence type="ECO:0000313" key="2">
    <source>
        <dbReference type="EMBL" id="KAL0482701.1"/>
    </source>
</evidence>
<dbReference type="GO" id="GO:0005085">
    <property type="term" value="F:guanyl-nucleotide exchange factor activity"/>
    <property type="evidence" value="ECO:0007669"/>
    <property type="project" value="InterPro"/>
</dbReference>
<organism evidence="2 3">
    <name type="scientific">Acrasis kona</name>
    <dbReference type="NCBI Taxonomy" id="1008807"/>
    <lineage>
        <taxon>Eukaryota</taxon>
        <taxon>Discoba</taxon>
        <taxon>Heterolobosea</taxon>
        <taxon>Tetramitia</taxon>
        <taxon>Eutetramitia</taxon>
        <taxon>Acrasidae</taxon>
        <taxon>Acrasis</taxon>
    </lineage>
</organism>
<dbReference type="PANTHER" id="PTHR12673">
    <property type="entry name" value="FACIOGENITAL DYSPLASIA PROTEIN"/>
    <property type="match status" value="1"/>
</dbReference>
<sequence length="578" mass="67216">MVVEDRVKVRDEIIETERSYLESLEILSTVYFKELQKKFNVSLGDVVGFVSALNIIIKLNSLLLNNFISSIKTDNIGEKFLTFIPFLKTYSDYFNKYDRISAAVRAAKIHNKKFQEYLLKIERNCYKTGQLSLLQYMIMPIQRVPRYNLLLKELLSKTPKDHKDYENIQKALDGTVSISTYLNNKMTEMEDIYKMEKIVNQLQFSSNAQRSDIIKPHRKFVHHGEVLVTETSVSLFPRGLYQCVVLSDAIMFCVPITHSFSESTDVTEKWKFEKLIDLDKQIPWLRHFREPERFSKEKLFQLNCSEGTIIFQCKDEATVRVWFDKVQQVLDKLLKKERIVDCERTNSKCSLQPQSVLLGATVSVQKIYRGLCVRRKLIKSKPIQNRSASVMSPKIEVTPPEVVRRSQSIMIEKPKPKEVQTFISQPQEVDLSNFSEQELETISSEAFVGASNLFKAKKYEESITKYTEAITHSQGYTDGDSMLCQIYVKSLTMRAQCYKALRKLIPSIKDYSTAIETGERHDINIQNCYLGRATANQIIKSYQEAVTDYNLLHYRISAEEHITYYTTFEKPFNTMRQH</sequence>
<dbReference type="InterPro" id="IPR000219">
    <property type="entry name" value="DH_dom"/>
</dbReference>
<dbReference type="Gene3D" id="1.20.900.10">
    <property type="entry name" value="Dbl homology (DH) domain"/>
    <property type="match status" value="1"/>
</dbReference>
<dbReference type="InterPro" id="IPR035899">
    <property type="entry name" value="DBL_dom_sf"/>
</dbReference>
<dbReference type="SUPFAM" id="SSF48452">
    <property type="entry name" value="TPR-like"/>
    <property type="match status" value="1"/>
</dbReference>
<dbReference type="CDD" id="cd00160">
    <property type="entry name" value="RhoGEF"/>
    <property type="match status" value="1"/>
</dbReference>
<dbReference type="PANTHER" id="PTHR12673:SF159">
    <property type="entry name" value="LD03170P"/>
    <property type="match status" value="1"/>
</dbReference>
<dbReference type="SUPFAM" id="SSF48065">
    <property type="entry name" value="DBL homology domain (DH-domain)"/>
    <property type="match status" value="1"/>
</dbReference>
<reference evidence="2 3" key="1">
    <citation type="submission" date="2024-03" db="EMBL/GenBank/DDBJ databases">
        <title>The Acrasis kona genome and developmental transcriptomes reveal deep origins of eukaryotic multicellular pathways.</title>
        <authorList>
            <person name="Sheikh S."/>
            <person name="Fu C.-J."/>
            <person name="Brown M.W."/>
            <person name="Baldauf S.L."/>
        </authorList>
    </citation>
    <scope>NUCLEOTIDE SEQUENCE [LARGE SCALE GENOMIC DNA]</scope>
    <source>
        <strain evidence="2 3">ATCC MYA-3509</strain>
    </source>
</reference>
<dbReference type="Gene3D" id="1.25.40.10">
    <property type="entry name" value="Tetratricopeptide repeat domain"/>
    <property type="match status" value="1"/>
</dbReference>
<dbReference type="AlphaFoldDB" id="A0AAW2Z0U8"/>